<accession>A0A6F9FCJ9</accession>
<reference evidence="1" key="1">
    <citation type="journal article" date="2020" name="Antimicrob. Agents Chemother.">
        <title>The Novel Macrolide Resistance Genes mef(D), msr(F), and msr(H) Are Present on Resistance Islands in Macrococcus canis, Macrococcus caseolyticus, and Staphylococcus aureus.</title>
        <authorList>
            <person name="Schwendener S."/>
            <person name="Dona V."/>
            <person name="Perreten V."/>
        </authorList>
    </citation>
    <scope>NUCLEOTIDE SEQUENCE</scope>
    <source>
        <strain evidence="1">KM0218</strain>
    </source>
</reference>
<reference evidence="2" key="2">
    <citation type="journal article" date="2020" name="Antimicrob. Agents Chemother.">
        <title>The novel macrolide resistance genes mef(D), msr(F) and msr(H) are present on resistance islands in Macrococcus canis, Macrococcus caseolyticus and Staphylococcus aureus.</title>
        <authorList>
            <person name="Schwendener S."/>
            <person name="Dona V."/>
            <person name="Perreten V."/>
        </authorList>
    </citation>
    <scope>NUCLEOTIDE SEQUENCE</scope>
    <source>
        <strain evidence="2">Epi0076A</strain>
    </source>
</reference>
<sequence>MINNLFNLYFNVDGKRMLVDCVWPRWISKEVAKLDEWLKDEVHNHAVVLKEFLEE</sequence>
<protein>
    <submittedName>
        <fullName evidence="1">DUF488 domain-containing protein</fullName>
    </submittedName>
</protein>
<name>A0A6F9FCJ9_9STAP</name>
<organism evidence="1">
    <name type="scientific">Macrococcoides canis</name>
    <dbReference type="NCBI Taxonomy" id="1855823"/>
    <lineage>
        <taxon>Bacteria</taxon>
        <taxon>Bacillati</taxon>
        <taxon>Bacillota</taxon>
        <taxon>Bacilli</taxon>
        <taxon>Bacillales</taxon>
        <taxon>Staphylococcaceae</taxon>
        <taxon>Macrococcoides</taxon>
    </lineage>
</organism>
<dbReference type="EMBL" id="BK011995">
    <property type="protein sequence ID" value="DAC81092.1"/>
    <property type="molecule type" value="Genomic_DNA"/>
</dbReference>
<dbReference type="InterPro" id="IPR052552">
    <property type="entry name" value="YeaO-like"/>
</dbReference>
<gene>
    <name evidence="2" type="ORF">0076A_00050</name>
</gene>
<evidence type="ECO:0000313" key="2">
    <source>
        <dbReference type="EMBL" id="QHW12337.1"/>
    </source>
</evidence>
<dbReference type="AlphaFoldDB" id="A0A6F9FCJ9"/>
<evidence type="ECO:0000313" key="1">
    <source>
        <dbReference type="EMBL" id="DAC81092.1"/>
    </source>
</evidence>
<dbReference type="EMBL" id="MN728681">
    <property type="protein sequence ID" value="QHW12337.1"/>
    <property type="molecule type" value="Genomic_DNA"/>
</dbReference>
<dbReference type="Pfam" id="PF22752">
    <property type="entry name" value="DUF488-N3i"/>
    <property type="match status" value="1"/>
</dbReference>
<dbReference type="RefSeq" id="WP_164952953.1">
    <property type="nucleotide sequence ID" value="NZ_CP035309.1"/>
</dbReference>
<proteinExistence type="predicted"/>